<comment type="similarity">
    <text evidence="1 2">Belongs to the phD/YefM antitoxin family.</text>
</comment>
<protein>
    <recommendedName>
        <fullName evidence="2">Antitoxin</fullName>
    </recommendedName>
</protein>
<comment type="caution">
    <text evidence="3">The sequence shown here is derived from an EMBL/GenBank/DDBJ whole genome shotgun (WGS) entry which is preliminary data.</text>
</comment>
<dbReference type="EMBL" id="DVMQ01000014">
    <property type="protein sequence ID" value="HIU24091.1"/>
    <property type="molecule type" value="Genomic_DNA"/>
</dbReference>
<sequence>MMTIIPIKELKDTAKMSEMCAATSEPIYITKNGYGDMVIMNCNSFETYVEEQRQIAAAKALRELELEQIAADIRASEADIAAGRTQDAFELVDELREKYEL</sequence>
<proteinExistence type="inferred from homology"/>
<evidence type="ECO:0000256" key="2">
    <source>
        <dbReference type="RuleBase" id="RU362080"/>
    </source>
</evidence>
<organism evidence="3 4">
    <name type="scientific">Candidatus Coprovicinus avistercoris</name>
    <dbReference type="NCBI Taxonomy" id="2840754"/>
    <lineage>
        <taxon>Bacteria</taxon>
        <taxon>Bacillati</taxon>
        <taxon>Actinomycetota</taxon>
        <taxon>Coriobacteriia</taxon>
        <taxon>Coriobacteriales</taxon>
        <taxon>Coriobacteriaceae</taxon>
        <taxon>Coriobacteriaceae incertae sedis</taxon>
        <taxon>Candidatus Coprovicinus</taxon>
    </lineage>
</organism>
<accession>A0A9D1HWM9</accession>
<reference evidence="3" key="2">
    <citation type="journal article" date="2021" name="PeerJ">
        <title>Extensive microbial diversity within the chicken gut microbiome revealed by metagenomics and culture.</title>
        <authorList>
            <person name="Gilroy R."/>
            <person name="Ravi A."/>
            <person name="Getino M."/>
            <person name="Pursley I."/>
            <person name="Horton D.L."/>
            <person name="Alikhan N.F."/>
            <person name="Baker D."/>
            <person name="Gharbi K."/>
            <person name="Hall N."/>
            <person name="Watson M."/>
            <person name="Adriaenssens E.M."/>
            <person name="Foster-Nyarko E."/>
            <person name="Jarju S."/>
            <person name="Secka A."/>
            <person name="Antonio M."/>
            <person name="Oren A."/>
            <person name="Chaudhuri R.R."/>
            <person name="La Ragione R."/>
            <person name="Hildebrand F."/>
            <person name="Pallen M.J."/>
        </authorList>
    </citation>
    <scope>NUCLEOTIDE SEQUENCE</scope>
    <source>
        <strain evidence="3">ChiHjej12B11-29160</strain>
    </source>
</reference>
<evidence type="ECO:0000313" key="4">
    <source>
        <dbReference type="Proteomes" id="UP000824078"/>
    </source>
</evidence>
<reference evidence="3" key="1">
    <citation type="submission" date="2020-10" db="EMBL/GenBank/DDBJ databases">
        <authorList>
            <person name="Gilroy R."/>
        </authorList>
    </citation>
    <scope>NUCLEOTIDE SEQUENCE</scope>
    <source>
        <strain evidence="3">ChiHjej12B11-29160</strain>
    </source>
</reference>
<evidence type="ECO:0000256" key="1">
    <source>
        <dbReference type="ARBA" id="ARBA00009981"/>
    </source>
</evidence>
<dbReference type="SUPFAM" id="SSF143120">
    <property type="entry name" value="YefM-like"/>
    <property type="match status" value="1"/>
</dbReference>
<comment type="function">
    <text evidence="2">Antitoxin component of a type II toxin-antitoxin (TA) system.</text>
</comment>
<evidence type="ECO:0000313" key="3">
    <source>
        <dbReference type="EMBL" id="HIU24091.1"/>
    </source>
</evidence>
<dbReference type="Proteomes" id="UP000824078">
    <property type="component" value="Unassembled WGS sequence"/>
</dbReference>
<gene>
    <name evidence="3" type="ORF">IAD17_04150</name>
</gene>
<name>A0A9D1HWM9_9ACTN</name>
<dbReference type="AlphaFoldDB" id="A0A9D1HWM9"/>
<dbReference type="Pfam" id="PF02604">
    <property type="entry name" value="PhdYeFM_antitox"/>
    <property type="match status" value="1"/>
</dbReference>
<dbReference type="InterPro" id="IPR036165">
    <property type="entry name" value="YefM-like_sf"/>
</dbReference>
<dbReference type="InterPro" id="IPR006442">
    <property type="entry name" value="Antitoxin_Phd/YefM"/>
</dbReference>